<evidence type="ECO:0000256" key="1">
    <source>
        <dbReference type="ARBA" id="ARBA00004123"/>
    </source>
</evidence>
<dbReference type="InterPro" id="IPR024785">
    <property type="entry name" value="TORC_C"/>
</dbReference>
<evidence type="ECO:0000256" key="5">
    <source>
        <dbReference type="ARBA" id="ARBA00022553"/>
    </source>
</evidence>
<keyword evidence="7" id="KW-0010">Activator</keyword>
<organism evidence="14 15">
    <name type="scientific">Nesidiocoris tenuis</name>
    <dbReference type="NCBI Taxonomy" id="355587"/>
    <lineage>
        <taxon>Eukaryota</taxon>
        <taxon>Metazoa</taxon>
        <taxon>Ecdysozoa</taxon>
        <taxon>Arthropoda</taxon>
        <taxon>Hexapoda</taxon>
        <taxon>Insecta</taxon>
        <taxon>Pterygota</taxon>
        <taxon>Neoptera</taxon>
        <taxon>Paraneoptera</taxon>
        <taxon>Hemiptera</taxon>
        <taxon>Heteroptera</taxon>
        <taxon>Panheteroptera</taxon>
        <taxon>Cimicomorpha</taxon>
        <taxon>Miridae</taxon>
        <taxon>Dicyphina</taxon>
        <taxon>Nesidiocoris</taxon>
    </lineage>
</organism>
<keyword evidence="8" id="KW-0804">Transcription</keyword>
<dbReference type="Pfam" id="PF12884">
    <property type="entry name" value="TORC_N"/>
    <property type="match status" value="1"/>
</dbReference>
<feature type="compositionally biased region" description="Polar residues" evidence="10">
    <location>
        <begin position="296"/>
        <end position="322"/>
    </location>
</feature>
<evidence type="ECO:0000256" key="8">
    <source>
        <dbReference type="ARBA" id="ARBA00023163"/>
    </source>
</evidence>
<dbReference type="PANTHER" id="PTHR13589">
    <property type="entry name" value="CREB-REGULATED TRANSCRIPTION COACTIVATOR"/>
    <property type="match status" value="1"/>
</dbReference>
<dbReference type="InterPro" id="IPR024783">
    <property type="entry name" value="TORC_N"/>
</dbReference>
<sequence length="478" mass="52420">MANPRKFSEKIALHNQKQAEETAEFNRIMKEVSDATNKSPLSCIDDLEASAPGGPGNSPNRVDPQRERPRSAAVGPMRSRPSDKRMSPYSPSSGVYHLSPPPDTTWRRTHSDSALHTSSHESAHYRKTLECQSQMMMDEYDSGRRLSSASPDGRPRSVNDLPRVPGISIYPSQQDPGAIQIPISGNNTGSLPDLTCFHIPSPLNTPLDHDDQASHCGAYCGSPRSLSPTPHSPSGRFSYVGTPPNEAPGPPSPHTMNNSNHLFVPSYPSHKALHHSKERLQDSYSSSFLPPISSLHQTNQVPSSYGNTSPCGSSPQSPTSPTNVSRNMNSSAMNSSSDHNNYFIGQANALHHHFEQICMNEDNSQMRSHELTPDPGYYSTSPLQQSAYTRMTQDAASPNTPSSILPDIVLTDYSNSDELNISKEFCVNMSLDSDLFPSDECLREGLVPVDLDELQMLNNCPDMIADAATEDHLRLDRL</sequence>
<keyword evidence="5" id="KW-0597">Phosphoprotein</keyword>
<dbReference type="InterPro" id="IPR024786">
    <property type="entry name" value="TORC"/>
</dbReference>
<feature type="compositionally biased region" description="Low complexity" evidence="10">
    <location>
        <begin position="283"/>
        <end position="295"/>
    </location>
</feature>
<evidence type="ECO:0000256" key="2">
    <source>
        <dbReference type="ARBA" id="ARBA00004496"/>
    </source>
</evidence>
<feature type="domain" description="Transducer of regulated CREB activity N-terminal" evidence="11">
    <location>
        <begin position="3"/>
        <end position="39"/>
    </location>
</feature>
<evidence type="ECO:0000259" key="11">
    <source>
        <dbReference type="Pfam" id="PF12884"/>
    </source>
</evidence>
<evidence type="ECO:0000313" key="15">
    <source>
        <dbReference type="Proteomes" id="UP001307889"/>
    </source>
</evidence>
<evidence type="ECO:0000256" key="10">
    <source>
        <dbReference type="SAM" id="MobiDB-lite"/>
    </source>
</evidence>
<feature type="region of interest" description="Disordered" evidence="10">
    <location>
        <begin position="35"/>
        <end position="126"/>
    </location>
</feature>
<gene>
    <name evidence="14" type="ORF">NTJ_03941</name>
</gene>
<feature type="compositionally biased region" description="Basic and acidic residues" evidence="10">
    <location>
        <begin position="1"/>
        <end position="20"/>
    </location>
</feature>
<accession>A0ABN7AGP6</accession>
<feature type="region of interest" description="Disordered" evidence="10">
    <location>
        <begin position="141"/>
        <end position="185"/>
    </location>
</feature>
<dbReference type="Proteomes" id="UP001307889">
    <property type="component" value="Chromosome 2"/>
</dbReference>
<evidence type="ECO:0000259" key="13">
    <source>
        <dbReference type="Pfam" id="PF12886"/>
    </source>
</evidence>
<comment type="similarity">
    <text evidence="3">Belongs to the TORC family.</text>
</comment>
<feature type="region of interest" description="Disordered" evidence="10">
    <location>
        <begin position="1"/>
        <end position="22"/>
    </location>
</feature>
<feature type="compositionally biased region" description="Low complexity" evidence="10">
    <location>
        <begin position="323"/>
        <end position="339"/>
    </location>
</feature>
<dbReference type="EMBL" id="AP028910">
    <property type="protein sequence ID" value="BES91133.1"/>
    <property type="molecule type" value="Genomic_DNA"/>
</dbReference>
<comment type="subcellular location">
    <subcellularLocation>
        <location evidence="2">Cytoplasm</location>
    </subcellularLocation>
    <subcellularLocation>
        <location evidence="1">Nucleus</location>
    </subcellularLocation>
</comment>
<keyword evidence="15" id="KW-1185">Reference proteome</keyword>
<dbReference type="PANTHER" id="PTHR13589:SF15">
    <property type="entry name" value="CREB-REGULATED TRANSCRIPTION COACTIVATOR, ISOFORM B"/>
    <property type="match status" value="1"/>
</dbReference>
<feature type="domain" description="Transducer of regulated CREB activity C-terminal" evidence="13">
    <location>
        <begin position="406"/>
        <end position="478"/>
    </location>
</feature>
<evidence type="ECO:0000256" key="4">
    <source>
        <dbReference type="ARBA" id="ARBA00022490"/>
    </source>
</evidence>
<keyword evidence="6" id="KW-0805">Transcription regulation</keyword>
<dbReference type="Pfam" id="PF12885">
    <property type="entry name" value="TORC_M"/>
    <property type="match status" value="1"/>
</dbReference>
<evidence type="ECO:0000259" key="12">
    <source>
        <dbReference type="Pfam" id="PF12885"/>
    </source>
</evidence>
<dbReference type="Pfam" id="PF12886">
    <property type="entry name" value="TORC_C"/>
    <property type="match status" value="1"/>
</dbReference>
<dbReference type="InterPro" id="IPR024784">
    <property type="entry name" value="TORC_M"/>
</dbReference>
<feature type="domain" description="Transducer of regulated CREB activity middle" evidence="12">
    <location>
        <begin position="153"/>
        <end position="214"/>
    </location>
</feature>
<name>A0ABN7AGP6_9HEMI</name>
<evidence type="ECO:0000256" key="9">
    <source>
        <dbReference type="ARBA" id="ARBA00023242"/>
    </source>
</evidence>
<evidence type="ECO:0000256" key="7">
    <source>
        <dbReference type="ARBA" id="ARBA00023159"/>
    </source>
</evidence>
<evidence type="ECO:0000313" key="14">
    <source>
        <dbReference type="EMBL" id="BES91133.1"/>
    </source>
</evidence>
<protein>
    <submittedName>
        <fullName evidence="14">CREB regulated transcription coactivator</fullName>
    </submittedName>
</protein>
<proteinExistence type="inferred from homology"/>
<evidence type="ECO:0000256" key="6">
    <source>
        <dbReference type="ARBA" id="ARBA00023015"/>
    </source>
</evidence>
<keyword evidence="9" id="KW-0539">Nucleus</keyword>
<feature type="region of interest" description="Disordered" evidence="10">
    <location>
        <begin position="224"/>
        <end position="339"/>
    </location>
</feature>
<evidence type="ECO:0000256" key="3">
    <source>
        <dbReference type="ARBA" id="ARBA00007167"/>
    </source>
</evidence>
<keyword evidence="4" id="KW-0963">Cytoplasm</keyword>
<reference evidence="14 15" key="1">
    <citation type="submission" date="2023-09" db="EMBL/GenBank/DDBJ databases">
        <title>Nesidiocoris tenuis whole genome shotgun sequence.</title>
        <authorList>
            <person name="Shibata T."/>
            <person name="Shimoda M."/>
            <person name="Kobayashi T."/>
            <person name="Uehara T."/>
        </authorList>
    </citation>
    <scope>NUCLEOTIDE SEQUENCE [LARGE SCALE GENOMIC DNA]</scope>
    <source>
        <strain evidence="14 15">Japan</strain>
    </source>
</reference>
<feature type="compositionally biased region" description="Basic and acidic residues" evidence="10">
    <location>
        <begin position="105"/>
        <end position="126"/>
    </location>
</feature>